<evidence type="ECO:0000256" key="1">
    <source>
        <dbReference type="ARBA" id="ARBA00004429"/>
    </source>
</evidence>
<evidence type="ECO:0000256" key="6">
    <source>
        <dbReference type="ARBA" id="ARBA00022989"/>
    </source>
</evidence>
<keyword evidence="8 11" id="KW-0406">Ion transport</keyword>
<evidence type="ECO:0000313" key="12">
    <source>
        <dbReference type="EMBL" id="KJL34894.1"/>
    </source>
</evidence>
<feature type="transmembrane region" description="Helical" evidence="11">
    <location>
        <begin position="180"/>
        <end position="199"/>
    </location>
</feature>
<dbReference type="InterPro" id="IPR004670">
    <property type="entry name" value="NhaA"/>
</dbReference>
<dbReference type="InterPro" id="IPR023171">
    <property type="entry name" value="Na/H_antiporter_dom_sf"/>
</dbReference>
<feature type="transmembrane region" description="Helical" evidence="11">
    <location>
        <begin position="93"/>
        <end position="115"/>
    </location>
</feature>
<organism evidence="12 14">
    <name type="scientific">Microbacterium ginsengisoli</name>
    <dbReference type="NCBI Taxonomy" id="400772"/>
    <lineage>
        <taxon>Bacteria</taxon>
        <taxon>Bacillati</taxon>
        <taxon>Actinomycetota</taxon>
        <taxon>Actinomycetes</taxon>
        <taxon>Micrococcales</taxon>
        <taxon>Microbacteriaceae</taxon>
        <taxon>Microbacterium</taxon>
    </lineage>
</organism>
<dbReference type="Pfam" id="PF06965">
    <property type="entry name" value="Na_H_antiport_1"/>
    <property type="match status" value="1"/>
</dbReference>
<feature type="transmembrane region" description="Helical" evidence="11">
    <location>
        <begin position="229"/>
        <end position="249"/>
    </location>
</feature>
<dbReference type="HAMAP" id="MF_01844">
    <property type="entry name" value="NhaA"/>
    <property type="match status" value="1"/>
</dbReference>
<dbReference type="Proteomes" id="UP000033451">
    <property type="component" value="Unassembled WGS sequence"/>
</dbReference>
<comment type="catalytic activity">
    <reaction evidence="11">
        <text>Na(+)(in) + 2 H(+)(out) = Na(+)(out) + 2 H(+)(in)</text>
        <dbReference type="Rhea" id="RHEA:29251"/>
        <dbReference type="ChEBI" id="CHEBI:15378"/>
        <dbReference type="ChEBI" id="CHEBI:29101"/>
    </reaction>
</comment>
<comment type="similarity">
    <text evidence="11">Belongs to the NhaA Na(+)/H(+) (TC 2.A.33) antiporter family.</text>
</comment>
<keyword evidence="3 11" id="KW-0050">Antiport</keyword>
<dbReference type="EMBL" id="JYIY01000080">
    <property type="protein sequence ID" value="KJL35021.1"/>
    <property type="molecule type" value="Genomic_DNA"/>
</dbReference>
<evidence type="ECO:0000313" key="14">
    <source>
        <dbReference type="Proteomes" id="UP000033451"/>
    </source>
</evidence>
<keyword evidence="14" id="KW-1185">Reference proteome</keyword>
<evidence type="ECO:0000256" key="2">
    <source>
        <dbReference type="ARBA" id="ARBA00022448"/>
    </source>
</evidence>
<evidence type="ECO:0000256" key="10">
    <source>
        <dbReference type="ARBA" id="ARBA00023201"/>
    </source>
</evidence>
<feature type="transmembrane region" description="Helical" evidence="11">
    <location>
        <begin position="286"/>
        <end position="312"/>
    </location>
</feature>
<evidence type="ECO:0000256" key="5">
    <source>
        <dbReference type="ARBA" id="ARBA00022692"/>
    </source>
</evidence>
<keyword evidence="5 11" id="KW-0812">Transmembrane</keyword>
<dbReference type="PANTHER" id="PTHR30341:SF0">
    <property type="entry name" value="NA(+)_H(+) ANTIPORTER NHAA"/>
    <property type="match status" value="1"/>
</dbReference>
<feature type="transmembrane region" description="Helical" evidence="11">
    <location>
        <begin position="58"/>
        <end position="81"/>
    </location>
</feature>
<dbReference type="GO" id="GO:0015385">
    <property type="term" value="F:sodium:proton antiporter activity"/>
    <property type="evidence" value="ECO:0007669"/>
    <property type="project" value="TreeGrafter"/>
</dbReference>
<dbReference type="RefSeq" id="WP_048808824.1">
    <property type="nucleotide sequence ID" value="NZ_JYIY01000080.1"/>
</dbReference>
<keyword evidence="9 11" id="KW-0472">Membrane</keyword>
<feature type="transmembrane region" description="Helical" evidence="11">
    <location>
        <begin position="127"/>
        <end position="147"/>
    </location>
</feature>
<evidence type="ECO:0000256" key="11">
    <source>
        <dbReference type="HAMAP-Rule" id="MF_01844"/>
    </source>
</evidence>
<reference evidence="12 14" key="1">
    <citation type="submission" date="2015-02" db="EMBL/GenBank/DDBJ databases">
        <title>Draft genome sequences of ten Microbacterium spp. with emphasis on heavy metal contaminated environments.</title>
        <authorList>
            <person name="Corretto E."/>
        </authorList>
    </citation>
    <scope>NUCLEOTIDE SEQUENCE [LARGE SCALE GENOMIC DNA]</scope>
    <source>
        <strain evidence="12 14">DSM 18659</strain>
    </source>
</reference>
<dbReference type="PATRIC" id="fig|400772.4.peg.2802"/>
<protein>
    <recommendedName>
        <fullName evidence="11">Na(+)/H(+) antiporter NhaA</fullName>
    </recommendedName>
    <alternativeName>
        <fullName evidence="11">Sodium/proton antiporter NhaA</fullName>
    </alternativeName>
</protein>
<comment type="function">
    <text evidence="11">Na(+)/H(+) antiporter that extrudes sodium in exchange for external protons.</text>
</comment>
<dbReference type="EMBL" id="JYIY01000080">
    <property type="protein sequence ID" value="KJL34894.1"/>
    <property type="molecule type" value="Genomic_DNA"/>
</dbReference>
<dbReference type="STRING" id="400772.RR49_02785"/>
<comment type="caution">
    <text evidence="12">The sequence shown here is derived from an EMBL/GenBank/DDBJ whole genome shotgun (WGS) entry which is preliminary data.</text>
</comment>
<name>A0A0F0LQD0_9MICO</name>
<feature type="transmembrane region" description="Helical" evidence="11">
    <location>
        <begin position="256"/>
        <end position="274"/>
    </location>
</feature>
<evidence type="ECO:0000256" key="4">
    <source>
        <dbReference type="ARBA" id="ARBA00022475"/>
    </source>
</evidence>
<evidence type="ECO:0000256" key="3">
    <source>
        <dbReference type="ARBA" id="ARBA00022449"/>
    </source>
</evidence>
<keyword evidence="10 11" id="KW-0739">Sodium transport</keyword>
<keyword evidence="6 11" id="KW-1133">Transmembrane helix</keyword>
<feature type="transmembrane region" description="Helical" evidence="11">
    <location>
        <begin position="206"/>
        <end position="223"/>
    </location>
</feature>
<dbReference type="GO" id="GO:0005886">
    <property type="term" value="C:plasma membrane"/>
    <property type="evidence" value="ECO:0007669"/>
    <property type="project" value="UniProtKB-SubCell"/>
</dbReference>
<dbReference type="PANTHER" id="PTHR30341">
    <property type="entry name" value="SODIUM ION/PROTON ANTIPORTER NHAA-RELATED"/>
    <property type="match status" value="1"/>
</dbReference>
<keyword evidence="2 11" id="KW-0813">Transport</keyword>
<accession>A0A0F0LQD0</accession>
<dbReference type="AlphaFoldDB" id="A0A0F0LQD0"/>
<evidence type="ECO:0000256" key="7">
    <source>
        <dbReference type="ARBA" id="ARBA00023053"/>
    </source>
</evidence>
<sequence length="390" mass="39721">MPPLTLECPVHVLRSARLPALLLLLAAIAGLVVAATPAGPGVIAARDAHLVLAGIDLSVGHWITDGLLALFFFVVAVELRHELTVGSLRSPRAVLVPAIAALGGVVVPIALYLVIANGTPSASGWPIPTATDIAFALGVLAVVGRGLPSGVRVFLLALAILDDIVGIVLIAVVFTADIDFVALAAALALTVAFGALSLLLRGRARVPVAVLMVWVAIAVWVLVHESGVHATIAGVLLGLAIAPGAGARARHALEPWVNVIVLPLFAFASALMPIPQVSPAAFAPAFWGTVLALPVGKFVGVIAFGSLAMALFSRGSRPLAFGDLAAAGALSGIGFTVSLLMSELAFVGAADLRDQAILGVLGGSAISLLAAVVLVSLRARRYRRVREAAA</sequence>
<keyword evidence="4 11" id="KW-1003">Cell membrane</keyword>
<comment type="subcellular location">
    <subcellularLocation>
        <location evidence="1">Cell inner membrane</location>
        <topology evidence="1">Multi-pass membrane protein</topology>
    </subcellularLocation>
    <subcellularLocation>
        <location evidence="11">Cell membrane</location>
        <topology evidence="11">Multi-pass membrane protein</topology>
    </subcellularLocation>
</comment>
<feature type="transmembrane region" description="Helical" evidence="11">
    <location>
        <begin position="154"/>
        <end position="174"/>
    </location>
</feature>
<evidence type="ECO:0000256" key="9">
    <source>
        <dbReference type="ARBA" id="ARBA00023136"/>
    </source>
</evidence>
<feature type="transmembrane region" description="Helical" evidence="11">
    <location>
        <begin position="356"/>
        <end position="377"/>
    </location>
</feature>
<gene>
    <name evidence="12" type="primary">nhaA_1</name>
    <name evidence="11" type="synonym">nhaA</name>
    <name evidence="13" type="synonym">nhaA_2</name>
    <name evidence="12" type="ORF">RR49_02785</name>
    <name evidence="13" type="ORF">RR49_02916</name>
</gene>
<keyword evidence="7 11" id="KW-0915">Sodium</keyword>
<evidence type="ECO:0000256" key="8">
    <source>
        <dbReference type="ARBA" id="ARBA00023065"/>
    </source>
</evidence>
<proteinExistence type="inferred from homology"/>
<dbReference type="GO" id="GO:0006885">
    <property type="term" value="P:regulation of pH"/>
    <property type="evidence" value="ECO:0007669"/>
    <property type="project" value="InterPro"/>
</dbReference>
<dbReference type="Gene3D" id="1.20.1530.10">
    <property type="entry name" value="Na+/H+ antiporter like domain"/>
    <property type="match status" value="1"/>
</dbReference>
<evidence type="ECO:0000313" key="13">
    <source>
        <dbReference type="EMBL" id="KJL35021.1"/>
    </source>
</evidence>
<feature type="transmembrane region" description="Helical" evidence="11">
    <location>
        <begin position="324"/>
        <end position="350"/>
    </location>
</feature>